<feature type="transmembrane region" description="Helical" evidence="1">
    <location>
        <begin position="12"/>
        <end position="30"/>
    </location>
</feature>
<organism evidence="2 3">
    <name type="scientific">Clostridium beijerinckii</name>
    <name type="common">Clostridium MP</name>
    <dbReference type="NCBI Taxonomy" id="1520"/>
    <lineage>
        <taxon>Bacteria</taxon>
        <taxon>Bacillati</taxon>
        <taxon>Bacillota</taxon>
        <taxon>Clostridia</taxon>
        <taxon>Eubacteriales</taxon>
        <taxon>Clostridiaceae</taxon>
        <taxon>Clostridium</taxon>
    </lineage>
</organism>
<dbReference type="RefSeq" id="WP_041900146.1">
    <property type="nucleotide sequence ID" value="NZ_CP010086.2"/>
</dbReference>
<evidence type="ECO:0000313" key="2">
    <source>
        <dbReference type="EMBL" id="AJH01669.1"/>
    </source>
</evidence>
<keyword evidence="1" id="KW-0472">Membrane</keyword>
<evidence type="ECO:0000256" key="1">
    <source>
        <dbReference type="SAM" id="Phobius"/>
    </source>
</evidence>
<dbReference type="AlphaFoldDB" id="A0A0B5QXI7"/>
<protein>
    <recommendedName>
        <fullName evidence="4">Reticulocyte-binding protein</fullName>
    </recommendedName>
</protein>
<proteinExistence type="predicted"/>
<dbReference type="EMBL" id="CP010086">
    <property type="protein sequence ID" value="AJH01669.1"/>
    <property type="molecule type" value="Genomic_DNA"/>
</dbReference>
<dbReference type="Proteomes" id="UP000031866">
    <property type="component" value="Chromosome"/>
</dbReference>
<sequence>MTQGMKITDYTRFLSILLVVSIILNIYVVFKLNNYKYKLGQESYTKIEDFKQRNESNMDILSKGIEENSLKNEDLVKLYKNYDEMSNDIIELWQQYRAYTQNAIPFFSKVIKTDKIMENNINEKIKEYMLSTLSKEMKNESNKIMLESEDLQSFKYMYEISSKTYEYFNEFNEENLKGATGEDKESKVIKNHYWIDLLEGIYKISDDYGNVQWKIESADSTNK</sequence>
<evidence type="ECO:0000313" key="3">
    <source>
        <dbReference type="Proteomes" id="UP000031866"/>
    </source>
</evidence>
<dbReference type="OrthoDB" id="1933790at2"/>
<reference evidence="3" key="1">
    <citation type="submission" date="2014-12" db="EMBL/GenBank/DDBJ databases">
        <title>Genome sequence of Clostridium beijerinckii strain 59B.</title>
        <authorList>
            <person name="Little G.T."/>
            <person name="Minton N.P."/>
        </authorList>
    </citation>
    <scope>NUCLEOTIDE SEQUENCE [LARGE SCALE GENOMIC DNA]</scope>
    <source>
        <strain evidence="3">59B</strain>
    </source>
</reference>
<keyword evidence="1" id="KW-1133">Transmembrane helix</keyword>
<gene>
    <name evidence="2" type="ORF">LF65_05144</name>
</gene>
<dbReference type="KEGG" id="cbei:LF65_05144"/>
<accession>A0A0B5QXI7</accession>
<keyword evidence="1" id="KW-0812">Transmembrane</keyword>
<dbReference type="STRING" id="1520.LF65_05144"/>
<name>A0A0B5QXI7_CLOBE</name>
<evidence type="ECO:0008006" key="4">
    <source>
        <dbReference type="Google" id="ProtNLM"/>
    </source>
</evidence>